<evidence type="ECO:0000256" key="1">
    <source>
        <dbReference type="ARBA" id="ARBA00022723"/>
    </source>
</evidence>
<evidence type="ECO:0000313" key="8">
    <source>
        <dbReference type="EMBL" id="KNZ55004.1"/>
    </source>
</evidence>
<evidence type="ECO:0000256" key="2">
    <source>
        <dbReference type="ARBA" id="ARBA00022771"/>
    </source>
</evidence>
<dbReference type="PANTHER" id="PTHR14155">
    <property type="entry name" value="RING FINGER DOMAIN-CONTAINING"/>
    <property type="match status" value="1"/>
</dbReference>
<keyword evidence="9" id="KW-1185">Reference proteome</keyword>
<dbReference type="InterPro" id="IPR053238">
    <property type="entry name" value="RING-H2_zinc_finger"/>
</dbReference>
<sequence length="235" mass="26023">MSSPLVLILLVGRSVSMNCPQSSARLPYRGNDPVMVIEGLPPLTDEEAGMAIPRTVMPNSVTQSCLESSNHDQEGGSGGLELASIRIDGAAEKRKTGLDQAQSKEPPGEAQAAVTSLNGAGSIRMARLESRRPQLEECTICLSGMDPAESFSIEAWPGCEHEYHTECIQRWKLNNLTCPNCRRTLSGRIRELHQHPMRHQTDLIDHHQLQNRVYPRPRSTFDICCLCDNLFSYPS</sequence>
<evidence type="ECO:0000256" key="4">
    <source>
        <dbReference type="PROSITE-ProRule" id="PRU00175"/>
    </source>
</evidence>
<name>A0A0L6V2K3_9BASI</name>
<dbReference type="InterPro" id="IPR001841">
    <property type="entry name" value="Znf_RING"/>
</dbReference>
<dbReference type="SUPFAM" id="SSF57850">
    <property type="entry name" value="RING/U-box"/>
    <property type="match status" value="1"/>
</dbReference>
<keyword evidence="1" id="KW-0479">Metal-binding</keyword>
<organism evidence="8 9">
    <name type="scientific">Puccinia sorghi</name>
    <dbReference type="NCBI Taxonomy" id="27349"/>
    <lineage>
        <taxon>Eukaryota</taxon>
        <taxon>Fungi</taxon>
        <taxon>Dikarya</taxon>
        <taxon>Basidiomycota</taxon>
        <taxon>Pucciniomycotina</taxon>
        <taxon>Pucciniomycetes</taxon>
        <taxon>Pucciniales</taxon>
        <taxon>Pucciniaceae</taxon>
        <taxon>Puccinia</taxon>
    </lineage>
</organism>
<dbReference type="STRING" id="27349.A0A0L6V2K3"/>
<feature type="domain" description="RING-type" evidence="7">
    <location>
        <begin position="138"/>
        <end position="182"/>
    </location>
</feature>
<proteinExistence type="predicted"/>
<keyword evidence="3" id="KW-0862">Zinc</keyword>
<dbReference type="InterPro" id="IPR013083">
    <property type="entry name" value="Znf_RING/FYVE/PHD"/>
</dbReference>
<dbReference type="GO" id="GO:0008270">
    <property type="term" value="F:zinc ion binding"/>
    <property type="evidence" value="ECO:0007669"/>
    <property type="project" value="UniProtKB-KW"/>
</dbReference>
<reference evidence="8 9" key="1">
    <citation type="submission" date="2015-08" db="EMBL/GenBank/DDBJ databases">
        <title>Next Generation Sequencing and Analysis of the Genome of Puccinia sorghi L Schw, the Causal Agent of Maize Common Rust.</title>
        <authorList>
            <person name="Rochi L."/>
            <person name="Burguener G."/>
            <person name="Darino M."/>
            <person name="Turjanski A."/>
            <person name="Kreff E."/>
            <person name="Dieguez M.J."/>
            <person name="Sacco F."/>
        </authorList>
    </citation>
    <scope>NUCLEOTIDE SEQUENCE [LARGE SCALE GENOMIC DNA]</scope>
    <source>
        <strain evidence="8 9">RO10H11247</strain>
    </source>
</reference>
<dbReference type="Proteomes" id="UP000037035">
    <property type="component" value="Unassembled WGS sequence"/>
</dbReference>
<evidence type="ECO:0000256" key="5">
    <source>
        <dbReference type="SAM" id="MobiDB-lite"/>
    </source>
</evidence>
<evidence type="ECO:0000256" key="6">
    <source>
        <dbReference type="SAM" id="SignalP"/>
    </source>
</evidence>
<protein>
    <recommendedName>
        <fullName evidence="7">RING-type domain-containing protein</fullName>
    </recommendedName>
</protein>
<dbReference type="PROSITE" id="PS50089">
    <property type="entry name" value="ZF_RING_2"/>
    <property type="match status" value="1"/>
</dbReference>
<feature type="region of interest" description="Disordered" evidence="5">
    <location>
        <begin position="93"/>
        <end position="112"/>
    </location>
</feature>
<feature type="signal peptide" evidence="6">
    <location>
        <begin position="1"/>
        <end position="16"/>
    </location>
</feature>
<dbReference type="AlphaFoldDB" id="A0A0L6V2K3"/>
<accession>A0A0L6V2K3</accession>
<dbReference type="OrthoDB" id="8062037at2759"/>
<comment type="caution">
    <text evidence="8">The sequence shown here is derived from an EMBL/GenBank/DDBJ whole genome shotgun (WGS) entry which is preliminary data.</text>
</comment>
<keyword evidence="6" id="KW-0732">Signal</keyword>
<dbReference type="EMBL" id="LAVV01007721">
    <property type="protein sequence ID" value="KNZ55004.1"/>
    <property type="molecule type" value="Genomic_DNA"/>
</dbReference>
<dbReference type="VEuPathDB" id="FungiDB:VP01_2798g1"/>
<feature type="chain" id="PRO_5005568224" description="RING-type domain-containing protein" evidence="6">
    <location>
        <begin position="17"/>
        <end position="235"/>
    </location>
</feature>
<dbReference type="Pfam" id="PF13639">
    <property type="entry name" value="zf-RING_2"/>
    <property type="match status" value="1"/>
</dbReference>
<evidence type="ECO:0000313" key="9">
    <source>
        <dbReference type="Proteomes" id="UP000037035"/>
    </source>
</evidence>
<dbReference type="Gene3D" id="3.30.40.10">
    <property type="entry name" value="Zinc/RING finger domain, C3HC4 (zinc finger)"/>
    <property type="match status" value="1"/>
</dbReference>
<gene>
    <name evidence="8" type="ORF">VP01_2798g1</name>
</gene>
<keyword evidence="2 4" id="KW-0863">Zinc-finger</keyword>
<evidence type="ECO:0000259" key="7">
    <source>
        <dbReference type="PROSITE" id="PS50089"/>
    </source>
</evidence>
<dbReference type="PANTHER" id="PTHR14155:SF627">
    <property type="entry name" value="OS06G0192800 PROTEIN"/>
    <property type="match status" value="1"/>
</dbReference>
<evidence type="ECO:0000256" key="3">
    <source>
        <dbReference type="ARBA" id="ARBA00022833"/>
    </source>
</evidence>